<feature type="chain" id="PRO_5004798596" evidence="2">
    <location>
        <begin position="22"/>
        <end position="195"/>
    </location>
</feature>
<dbReference type="HOGENOM" id="CLU_1394710_0_0_4"/>
<organism evidence="3 4">
    <name type="scientific">Janthinobacterium agaricidamnosum NBRC 102515 = DSM 9628</name>
    <dbReference type="NCBI Taxonomy" id="1349767"/>
    <lineage>
        <taxon>Bacteria</taxon>
        <taxon>Pseudomonadati</taxon>
        <taxon>Pseudomonadota</taxon>
        <taxon>Betaproteobacteria</taxon>
        <taxon>Burkholderiales</taxon>
        <taxon>Oxalobacteraceae</taxon>
        <taxon>Janthinobacterium</taxon>
    </lineage>
</organism>
<feature type="compositionally biased region" description="Low complexity" evidence="1">
    <location>
        <begin position="132"/>
        <end position="151"/>
    </location>
</feature>
<keyword evidence="3" id="KW-0449">Lipoprotein</keyword>
<dbReference type="RefSeq" id="WP_206778346.1">
    <property type="nucleotide sequence ID" value="NZ_HG322949.1"/>
</dbReference>
<keyword evidence="2" id="KW-0732">Signal</keyword>
<reference evidence="3 4" key="1">
    <citation type="journal article" date="2015" name="Genome Announc.">
        <title>Genome Sequence of Mushroom Soft-Rot Pathogen Janthinobacterium agaricidamnosum.</title>
        <authorList>
            <person name="Graupner K."/>
            <person name="Lackner G."/>
            <person name="Hertweck C."/>
        </authorList>
    </citation>
    <scope>NUCLEOTIDE SEQUENCE [LARGE SCALE GENOMIC DNA]</scope>
    <source>
        <strain evidence="4">NBRC 102515 / DSM 9628</strain>
    </source>
</reference>
<proteinExistence type="predicted"/>
<dbReference type="KEGG" id="jag:GJA_4229"/>
<feature type="region of interest" description="Disordered" evidence="1">
    <location>
        <begin position="125"/>
        <end position="153"/>
    </location>
</feature>
<feature type="compositionally biased region" description="Polar residues" evidence="1">
    <location>
        <begin position="94"/>
        <end position="107"/>
    </location>
</feature>
<dbReference type="STRING" id="1349767.GJA_4229"/>
<gene>
    <name evidence="3" type="ORF">GJA_4229</name>
</gene>
<dbReference type="Proteomes" id="UP000027604">
    <property type="component" value="Chromosome I"/>
</dbReference>
<name>W0V7N1_9BURK</name>
<protein>
    <submittedName>
        <fullName evidence="3">Putative lipoprotein</fullName>
    </submittedName>
</protein>
<evidence type="ECO:0000256" key="1">
    <source>
        <dbReference type="SAM" id="MobiDB-lite"/>
    </source>
</evidence>
<dbReference type="PATRIC" id="fig|1349767.4.peg.801"/>
<evidence type="ECO:0000313" key="4">
    <source>
        <dbReference type="Proteomes" id="UP000027604"/>
    </source>
</evidence>
<feature type="signal peptide" evidence="2">
    <location>
        <begin position="1"/>
        <end position="21"/>
    </location>
</feature>
<sequence length="195" mass="19385">MKAKKYTVAAGLMCLALGACSDMGFNSRSTTSTSGSTMNDQGERYDASAGPGSGAVAAATANRSGTSSGTSSANSGDSMTGGTSSTTGASSMANPTASTSSATDTGLSSASTMYGVVATIDNVPRSQAGDMTSSSGATQSGTSGTSGSTGSANDMVYRINVRLDDGSSRSVYQETQPSYQIGDRVRLSNGALQRY</sequence>
<dbReference type="eggNOG" id="ENOG503081R">
    <property type="taxonomic scope" value="Bacteria"/>
</dbReference>
<dbReference type="PROSITE" id="PS51257">
    <property type="entry name" value="PROKAR_LIPOPROTEIN"/>
    <property type="match status" value="1"/>
</dbReference>
<dbReference type="AlphaFoldDB" id="W0V7N1"/>
<feature type="compositionally biased region" description="Low complexity" evidence="1">
    <location>
        <begin position="47"/>
        <end position="93"/>
    </location>
</feature>
<feature type="compositionally biased region" description="Low complexity" evidence="1">
    <location>
        <begin position="28"/>
        <end position="37"/>
    </location>
</feature>
<keyword evidence="4" id="KW-1185">Reference proteome</keyword>
<feature type="region of interest" description="Disordered" evidence="1">
    <location>
        <begin position="28"/>
        <end position="107"/>
    </location>
</feature>
<evidence type="ECO:0000313" key="3">
    <source>
        <dbReference type="EMBL" id="CDG84839.1"/>
    </source>
</evidence>
<evidence type="ECO:0000256" key="2">
    <source>
        <dbReference type="SAM" id="SignalP"/>
    </source>
</evidence>
<dbReference type="EMBL" id="HG322949">
    <property type="protein sequence ID" value="CDG84839.1"/>
    <property type="molecule type" value="Genomic_DNA"/>
</dbReference>
<accession>W0V7N1</accession>